<evidence type="ECO:0000256" key="1">
    <source>
        <dbReference type="ARBA" id="ARBA00001974"/>
    </source>
</evidence>
<accession>A0A7U7G430</accession>
<dbReference type="InterPro" id="IPR004792">
    <property type="entry name" value="BaiN-like"/>
</dbReference>
<dbReference type="Pfam" id="PF03486">
    <property type="entry name" value="HI0933_like"/>
    <property type="match status" value="1"/>
</dbReference>
<dbReference type="InterPro" id="IPR057661">
    <property type="entry name" value="RsdA/BaiN/AoA(So)_Rossmann"/>
</dbReference>
<evidence type="ECO:0000259" key="5">
    <source>
        <dbReference type="Pfam" id="PF22780"/>
    </source>
</evidence>
<dbReference type="NCBIfam" id="TIGR00275">
    <property type="entry name" value="aminoacetone oxidase family FAD-binding enzyme"/>
    <property type="match status" value="1"/>
</dbReference>
<dbReference type="Proteomes" id="UP000027590">
    <property type="component" value="Unassembled WGS sequence"/>
</dbReference>
<evidence type="ECO:0000259" key="4">
    <source>
        <dbReference type="Pfam" id="PF03486"/>
    </source>
</evidence>
<feature type="domain" description="RsdA/BaiN/AoA(So)-like Rossmann fold-like" evidence="4">
    <location>
        <begin position="5"/>
        <end position="388"/>
    </location>
</feature>
<evidence type="ECO:0000313" key="7">
    <source>
        <dbReference type="Proteomes" id="UP000027590"/>
    </source>
</evidence>
<name>A0A7U7G430_9PROT</name>
<dbReference type="InterPro" id="IPR023166">
    <property type="entry name" value="BaiN-like_dom_sf"/>
</dbReference>
<reference evidence="6 7" key="2">
    <citation type="journal article" date="2014" name="PLoS ONE">
        <title>Evolution of mitochondria reconstructed from the energy metabolism of living bacteria.</title>
        <authorList>
            <person name="Degli Esposti M."/>
            <person name="Chouaia B."/>
            <person name="Comandatore F."/>
            <person name="Crotti E."/>
            <person name="Sassera D."/>
            <person name="Lievens P.M."/>
            <person name="Daffonchio D."/>
            <person name="Bandi C."/>
        </authorList>
    </citation>
    <scope>NUCLEOTIDE SEQUENCE [LARGE SCALE GENOMIC DNA]</scope>
    <source>
        <strain evidence="7">AM169</strain>
    </source>
</reference>
<evidence type="ECO:0000256" key="2">
    <source>
        <dbReference type="ARBA" id="ARBA00022630"/>
    </source>
</evidence>
<comment type="cofactor">
    <cofactor evidence="1">
        <name>FAD</name>
        <dbReference type="ChEBI" id="CHEBI:57692"/>
    </cofactor>
</comment>
<keyword evidence="2" id="KW-0285">Flavoprotein</keyword>
<gene>
    <name evidence="6" type="ORF">SACS_0009</name>
</gene>
<dbReference type="InterPro" id="IPR055178">
    <property type="entry name" value="RsdA/BaiN/AoA(So)-like_dom"/>
</dbReference>
<evidence type="ECO:0000256" key="3">
    <source>
        <dbReference type="ARBA" id="ARBA00022827"/>
    </source>
</evidence>
<proteinExistence type="predicted"/>
<dbReference type="PANTHER" id="PTHR42887">
    <property type="entry name" value="OS12G0638800 PROTEIN"/>
    <property type="match status" value="1"/>
</dbReference>
<keyword evidence="3" id="KW-0274">FAD</keyword>
<dbReference type="AlphaFoldDB" id="A0A7U7G430"/>
<dbReference type="PANTHER" id="PTHR42887:SF2">
    <property type="entry name" value="OS12G0638800 PROTEIN"/>
    <property type="match status" value="1"/>
</dbReference>
<dbReference type="Pfam" id="PF22780">
    <property type="entry name" value="HI0933_like_1st"/>
    <property type="match status" value="1"/>
</dbReference>
<reference evidence="6 7" key="1">
    <citation type="journal article" date="2014" name="Genome Biol. Evol.">
        <title>Acetic acid bacteria genomes reveal functional traits for adaptation to life in insect guts.</title>
        <authorList>
            <person name="Chouaia B."/>
            <person name="Gaiarsa S."/>
            <person name="Crotti E."/>
            <person name="Comandatore F."/>
            <person name="Degli Esposti M."/>
            <person name="Ricci I."/>
            <person name="Alma A."/>
            <person name="Favia G."/>
            <person name="Bandi C."/>
            <person name="Daffonchio D."/>
        </authorList>
    </citation>
    <scope>NUCLEOTIDE SEQUENCE [LARGE SCALE GENOMIC DNA]</scope>
    <source>
        <strain evidence="7">AM169</strain>
    </source>
</reference>
<dbReference type="EMBL" id="CBLY010000002">
    <property type="protein sequence ID" value="CDG32747.1"/>
    <property type="molecule type" value="Genomic_DNA"/>
</dbReference>
<dbReference type="SUPFAM" id="SSF51905">
    <property type="entry name" value="FAD/NAD(P)-binding domain"/>
    <property type="match status" value="1"/>
</dbReference>
<dbReference type="Gene3D" id="1.10.8.260">
    <property type="entry name" value="HI0933 insert domain-like"/>
    <property type="match status" value="1"/>
</dbReference>
<protein>
    <submittedName>
        <fullName evidence="6">NAD(FAD)-utilizing dehydrogenases</fullName>
    </submittedName>
</protein>
<sequence>MVMWDVAVMGAGAAGMMAAATAGQRGARTVLLDHADQPGRKILISGGGRCNFTNLKADWTYYRSENPRFCRSALARYRPQDFLSLVEKYRIRWHEKEEGQLFCDESARQIVSMLEDECRVGGVTFQLGCSLSDVSHDGHSFTLETSQGPVRARSIILATGGLALPKLGATDIALKLARQFGLRIVPPAPALVPFRLEAAQPNLAGVSLQVTASLAGRKKPVFTGGMVFTHRGVSGPAILQISSWWDRHEALRLNLAPGRDVHEDMRGICQQRPKAHAPALLEALPARLVKVLVAGMLDDRPLAEQPAKAVRALAAQVSDWVFYPAGTEGYAKAEVMRGGVDTRDLSSQTMEARTVPGLYVVGEAVDVTGWLGGYNFQWAWASGVAAGQAAAGRSGV</sequence>
<feature type="domain" description="RsdA/BaiN/AoA(So)-like insert" evidence="5">
    <location>
        <begin position="189"/>
        <end position="335"/>
    </location>
</feature>
<dbReference type="PRINTS" id="PR00411">
    <property type="entry name" value="PNDRDTASEI"/>
</dbReference>
<dbReference type="PRINTS" id="PR00368">
    <property type="entry name" value="FADPNR"/>
</dbReference>
<dbReference type="SUPFAM" id="SSF160996">
    <property type="entry name" value="HI0933 insert domain-like"/>
    <property type="match status" value="1"/>
</dbReference>
<comment type="caution">
    <text evidence="6">The sequence shown here is derived from an EMBL/GenBank/DDBJ whole genome shotgun (WGS) entry which is preliminary data.</text>
</comment>
<dbReference type="Gene3D" id="3.50.50.60">
    <property type="entry name" value="FAD/NAD(P)-binding domain"/>
    <property type="match status" value="1"/>
</dbReference>
<dbReference type="Gene3D" id="2.40.30.10">
    <property type="entry name" value="Translation factors"/>
    <property type="match status" value="1"/>
</dbReference>
<organism evidence="6 7">
    <name type="scientific">Parasaccharibacter apium</name>
    <dbReference type="NCBI Taxonomy" id="1510841"/>
    <lineage>
        <taxon>Bacteria</taxon>
        <taxon>Pseudomonadati</taxon>
        <taxon>Pseudomonadota</taxon>
        <taxon>Alphaproteobacteria</taxon>
        <taxon>Acetobacterales</taxon>
        <taxon>Acetobacteraceae</taxon>
        <taxon>Parasaccharibacter</taxon>
    </lineage>
</organism>
<dbReference type="InterPro" id="IPR036188">
    <property type="entry name" value="FAD/NAD-bd_sf"/>
</dbReference>
<evidence type="ECO:0000313" key="6">
    <source>
        <dbReference type="EMBL" id="CDG32747.1"/>
    </source>
</evidence>